<dbReference type="GO" id="GO:0044539">
    <property type="term" value="P:long-chain fatty acid import into cell"/>
    <property type="evidence" value="ECO:0007669"/>
    <property type="project" value="TreeGrafter"/>
</dbReference>
<dbReference type="SUPFAM" id="SSF56801">
    <property type="entry name" value="Acetyl-CoA synthetase-like"/>
    <property type="match status" value="1"/>
</dbReference>
<dbReference type="PANTHER" id="PTHR43107">
    <property type="entry name" value="LONG-CHAIN FATTY ACID TRANSPORT PROTEIN"/>
    <property type="match status" value="1"/>
</dbReference>
<dbReference type="PROSITE" id="PS00455">
    <property type="entry name" value="AMP_BINDING"/>
    <property type="match status" value="1"/>
</dbReference>
<dbReference type="Gene3D" id="3.40.50.12780">
    <property type="entry name" value="N-terminal domain of ligase-like"/>
    <property type="match status" value="1"/>
</dbReference>
<evidence type="ECO:0000313" key="4">
    <source>
        <dbReference type="EMBL" id="KAE8161667.1"/>
    </source>
</evidence>
<comment type="similarity">
    <text evidence="1">Belongs to the ATP-dependent AMP-binding enzyme family.</text>
</comment>
<protein>
    <recommendedName>
        <fullName evidence="3">AMP-dependent synthetase/ligase domain-containing protein</fullName>
    </recommendedName>
</protein>
<evidence type="ECO:0000256" key="2">
    <source>
        <dbReference type="ARBA" id="ARBA00022598"/>
    </source>
</evidence>
<dbReference type="GO" id="GO:0004467">
    <property type="term" value="F:long-chain fatty acid-CoA ligase activity"/>
    <property type="evidence" value="ECO:0007669"/>
    <property type="project" value="TreeGrafter"/>
</dbReference>
<dbReference type="Pfam" id="PF00501">
    <property type="entry name" value="AMP-binding"/>
    <property type="match status" value="1"/>
</dbReference>
<dbReference type="InterPro" id="IPR042099">
    <property type="entry name" value="ANL_N_sf"/>
</dbReference>
<dbReference type="PANTHER" id="PTHR43107:SF20">
    <property type="entry name" value="FATTY ACID TRANSPORTER_ACYL-COA SYNTHETASE (FAT1), PUTATIVE (AFU_ORTHOLOGUE AFUA_2G11360)-RELATED"/>
    <property type="match status" value="1"/>
</dbReference>
<dbReference type="InterPro" id="IPR020845">
    <property type="entry name" value="AMP-binding_CS"/>
</dbReference>
<sequence length="623" mass="69247">MASALSVGAAAYLNAKLSISTDISTIYNDRAFTKRLGERIAELGDTITIYKMLERVIEVDGHGSREALWFENKTWTYSQLKDLVDRFATVLHGRNIISGDFVGVFTTNSIEMVVTIYALSKLGCVAALINTNLRDDTFIHCLNVSGSKFIISTPDLSQFVCSDLPHIALNISSFDGDSAGATELITAAQLQQLIPLGLIPAKRSPSDLCALIYTSGTTGKPKACAIRNMMTLVTSNPLTTDVNNPSKYFPLRTYSPLPLFHGTAFFTGLCYSVGNASTLCLRRKFSASQFWKDVHDSRATRILYIGELCRYLLSTPPSPYDQDHSCIVASGNGLRGEIWERFRQRFAVPEIREFYRSTEGVAKFDNHGVGAWGAGKIGFSGPIRRFFEDDVFIVKYDTETEMPYRDPKTGFCIRAKLGEEGEAIGRVRNRGLLTEYLHNEDATEKKLLRDVFEKGDIFQRTGDLVVQDGDGWVKFQDRVGDTFRWKGENVSAGEVRDHICRIPSVHDAVVYGVKLPGYDGQAGAAGVTLEDSSAAVESEFMSNLYRELKKKGVPSYALPRLVRLTEKVATGVTFKQAKGDLAKKGWDPRGDWKGDKLYWLNGKTYEKLDERSWSSIESGQAKL</sequence>
<dbReference type="GO" id="GO:0005811">
    <property type="term" value="C:lipid droplet"/>
    <property type="evidence" value="ECO:0007669"/>
    <property type="project" value="TreeGrafter"/>
</dbReference>
<dbReference type="FunFam" id="3.30.300.30:FF:000055">
    <property type="entry name" value="Bifunctional fatty acid transporter/acyl-CoA synthetase (FAT1), putative"/>
    <property type="match status" value="1"/>
</dbReference>
<dbReference type="Proteomes" id="UP000326950">
    <property type="component" value="Unassembled WGS sequence"/>
</dbReference>
<dbReference type="EMBL" id="ML738639">
    <property type="protein sequence ID" value="KAE8161667.1"/>
    <property type="molecule type" value="Genomic_DNA"/>
</dbReference>
<dbReference type="GO" id="GO:0005324">
    <property type="term" value="F:long-chain fatty acid transmembrane transporter activity"/>
    <property type="evidence" value="ECO:0007669"/>
    <property type="project" value="TreeGrafter"/>
</dbReference>
<dbReference type="GO" id="GO:0009898">
    <property type="term" value="C:cytoplasmic side of plasma membrane"/>
    <property type="evidence" value="ECO:0007669"/>
    <property type="project" value="TreeGrafter"/>
</dbReference>
<evidence type="ECO:0000259" key="3">
    <source>
        <dbReference type="Pfam" id="PF00501"/>
    </source>
</evidence>
<feature type="domain" description="AMP-dependent synthetase/ligase" evidence="3">
    <location>
        <begin position="60"/>
        <end position="364"/>
    </location>
</feature>
<name>A0A5N6USP7_ASPTM</name>
<dbReference type="Gene3D" id="3.30.300.30">
    <property type="match status" value="1"/>
</dbReference>
<gene>
    <name evidence="4" type="ORF">BDV40DRAFT_312985</name>
</gene>
<organism evidence="4 5">
    <name type="scientific">Aspergillus tamarii</name>
    <dbReference type="NCBI Taxonomy" id="41984"/>
    <lineage>
        <taxon>Eukaryota</taxon>
        <taxon>Fungi</taxon>
        <taxon>Dikarya</taxon>
        <taxon>Ascomycota</taxon>
        <taxon>Pezizomycotina</taxon>
        <taxon>Eurotiomycetes</taxon>
        <taxon>Eurotiomycetidae</taxon>
        <taxon>Eurotiales</taxon>
        <taxon>Aspergillaceae</taxon>
        <taxon>Aspergillus</taxon>
        <taxon>Aspergillus subgen. Circumdati</taxon>
    </lineage>
</organism>
<dbReference type="InterPro" id="IPR000873">
    <property type="entry name" value="AMP-dep_synth/lig_dom"/>
</dbReference>
<reference evidence="4 5" key="1">
    <citation type="submission" date="2019-04" db="EMBL/GenBank/DDBJ databases">
        <title>Friends and foes A comparative genomics study of 23 Aspergillus species from section Flavi.</title>
        <authorList>
            <consortium name="DOE Joint Genome Institute"/>
            <person name="Kjaerbolling I."/>
            <person name="Vesth T."/>
            <person name="Frisvad J.C."/>
            <person name="Nybo J.L."/>
            <person name="Theobald S."/>
            <person name="Kildgaard S."/>
            <person name="Isbrandt T."/>
            <person name="Kuo A."/>
            <person name="Sato A."/>
            <person name="Lyhne E.K."/>
            <person name="Kogle M.E."/>
            <person name="Wiebenga A."/>
            <person name="Kun R.S."/>
            <person name="Lubbers R.J."/>
            <person name="Makela M.R."/>
            <person name="Barry K."/>
            <person name="Chovatia M."/>
            <person name="Clum A."/>
            <person name="Daum C."/>
            <person name="Haridas S."/>
            <person name="He G."/>
            <person name="LaButti K."/>
            <person name="Lipzen A."/>
            <person name="Mondo S."/>
            <person name="Riley R."/>
            <person name="Salamov A."/>
            <person name="Simmons B.A."/>
            <person name="Magnuson J.K."/>
            <person name="Henrissat B."/>
            <person name="Mortensen U.H."/>
            <person name="Larsen T.O."/>
            <person name="Devries R.P."/>
            <person name="Grigoriev I.V."/>
            <person name="Machida M."/>
            <person name="Baker S.E."/>
            <person name="Andersen M.R."/>
        </authorList>
    </citation>
    <scope>NUCLEOTIDE SEQUENCE [LARGE SCALE GENOMIC DNA]</scope>
    <source>
        <strain evidence="4 5">CBS 117626</strain>
    </source>
</reference>
<keyword evidence="5" id="KW-1185">Reference proteome</keyword>
<dbReference type="InterPro" id="IPR045851">
    <property type="entry name" value="AMP-bd_C_sf"/>
</dbReference>
<keyword evidence="2" id="KW-0436">Ligase</keyword>
<dbReference type="AlphaFoldDB" id="A0A5N6USP7"/>
<dbReference type="GO" id="GO:0005777">
    <property type="term" value="C:peroxisome"/>
    <property type="evidence" value="ECO:0007669"/>
    <property type="project" value="TreeGrafter"/>
</dbReference>
<proteinExistence type="inferred from homology"/>
<dbReference type="OrthoDB" id="10253869at2759"/>
<evidence type="ECO:0000256" key="1">
    <source>
        <dbReference type="ARBA" id="ARBA00006432"/>
    </source>
</evidence>
<accession>A0A5N6USP7</accession>
<evidence type="ECO:0000313" key="5">
    <source>
        <dbReference type="Proteomes" id="UP000326950"/>
    </source>
</evidence>